<feature type="compositionally biased region" description="Low complexity" evidence="1">
    <location>
        <begin position="218"/>
        <end position="240"/>
    </location>
</feature>
<accession>A0A6A5ZDM4</accession>
<reference evidence="2" key="1">
    <citation type="journal article" date="2020" name="Stud. Mycol.">
        <title>101 Dothideomycetes genomes: a test case for predicting lifestyles and emergence of pathogens.</title>
        <authorList>
            <person name="Haridas S."/>
            <person name="Albert R."/>
            <person name="Binder M."/>
            <person name="Bloem J."/>
            <person name="Labutti K."/>
            <person name="Salamov A."/>
            <person name="Andreopoulos B."/>
            <person name="Baker S."/>
            <person name="Barry K."/>
            <person name="Bills G."/>
            <person name="Bluhm B."/>
            <person name="Cannon C."/>
            <person name="Castanera R."/>
            <person name="Culley D."/>
            <person name="Daum C."/>
            <person name="Ezra D."/>
            <person name="Gonzalez J."/>
            <person name="Henrissat B."/>
            <person name="Kuo A."/>
            <person name="Liang C."/>
            <person name="Lipzen A."/>
            <person name="Lutzoni F."/>
            <person name="Magnuson J."/>
            <person name="Mondo S."/>
            <person name="Nolan M."/>
            <person name="Ohm R."/>
            <person name="Pangilinan J."/>
            <person name="Park H.-J."/>
            <person name="Ramirez L."/>
            <person name="Alfaro M."/>
            <person name="Sun H."/>
            <person name="Tritt A."/>
            <person name="Yoshinaga Y."/>
            <person name="Zwiers L.-H."/>
            <person name="Turgeon B."/>
            <person name="Goodwin S."/>
            <person name="Spatafora J."/>
            <person name="Crous P."/>
            <person name="Grigoriev I."/>
        </authorList>
    </citation>
    <scope>NUCLEOTIDE SEQUENCE</scope>
    <source>
        <strain evidence="2">CBS 627.86</strain>
    </source>
</reference>
<evidence type="ECO:0000313" key="3">
    <source>
        <dbReference type="Proteomes" id="UP000799770"/>
    </source>
</evidence>
<feature type="compositionally biased region" description="Basic and acidic residues" evidence="1">
    <location>
        <begin position="413"/>
        <end position="425"/>
    </location>
</feature>
<feature type="compositionally biased region" description="Basic and acidic residues" evidence="1">
    <location>
        <begin position="124"/>
        <end position="176"/>
    </location>
</feature>
<feature type="compositionally biased region" description="Basic residues" evidence="1">
    <location>
        <begin position="36"/>
        <end position="45"/>
    </location>
</feature>
<feature type="compositionally biased region" description="Polar residues" evidence="1">
    <location>
        <begin position="392"/>
        <end position="403"/>
    </location>
</feature>
<organism evidence="2 3">
    <name type="scientific">Lophiotrema nucula</name>
    <dbReference type="NCBI Taxonomy" id="690887"/>
    <lineage>
        <taxon>Eukaryota</taxon>
        <taxon>Fungi</taxon>
        <taxon>Dikarya</taxon>
        <taxon>Ascomycota</taxon>
        <taxon>Pezizomycotina</taxon>
        <taxon>Dothideomycetes</taxon>
        <taxon>Pleosporomycetidae</taxon>
        <taxon>Pleosporales</taxon>
        <taxon>Lophiotremataceae</taxon>
        <taxon>Lophiotrema</taxon>
    </lineage>
</organism>
<proteinExistence type="predicted"/>
<dbReference type="Proteomes" id="UP000799770">
    <property type="component" value="Unassembled WGS sequence"/>
</dbReference>
<feature type="compositionally biased region" description="Basic and acidic residues" evidence="1">
    <location>
        <begin position="277"/>
        <end position="286"/>
    </location>
</feature>
<evidence type="ECO:0000313" key="2">
    <source>
        <dbReference type="EMBL" id="KAF2117164.1"/>
    </source>
</evidence>
<sequence length="578" mass="63965">MTRDSPPSEPRQGWRQAFLNVADAFSSVPRRLSKAVKKTIRKGRHANTQQSGRRREFASGGNSAEDFVNRGAYIQVAAIDADNGLMKVYQKVHLDSQEQSLVDQSTGQVLNFWLTVHDLERQTSDTVDEPRMTLDQEQPRSAQRDGSETEQDNRQEGGYEGEDPKEVADDVSEHQYAEQPSQRPRRSVSVRQDLQNPNSTVRRQEQGPSEMPDRSRSRSITSSTSRSAGHSHSMRVGTLTTRRRRGRTRANQSPRRRHHVIERVSRSPSTRSLLRRQHLEEQERADTPLSDESSPNSSHGTPDFPSETRSPPPGLRRLDRNIQQALQSLEGHQSPLGSTTLVGSDPFPRPTPSTGHRLSPATASSSTAINRLPSDSGTSRRLQDQQPQPQQNARTTGLDQASLGTPPRILYPSDDHRPTPADHPSRNVRIGEYPSVTIRPPEELSAPSPQSAPSERPVPPSGPASAAGRHFNMTPFQYQQNSAAQIRGPTRFYAPSSSTLQPSGTLQESNTTRPQSGPNGWIERLPHMGPTTEHQARRNTVPHIGTAIGFPGMRRRHGQADRHNGSDANNDGNDNGAA</sequence>
<evidence type="ECO:0000256" key="1">
    <source>
        <dbReference type="SAM" id="MobiDB-lite"/>
    </source>
</evidence>
<dbReference type="AlphaFoldDB" id="A0A6A5ZDM4"/>
<feature type="compositionally biased region" description="Polar residues" evidence="1">
    <location>
        <begin position="321"/>
        <end position="342"/>
    </location>
</feature>
<dbReference type="EMBL" id="ML977319">
    <property type="protein sequence ID" value="KAF2117164.1"/>
    <property type="molecule type" value="Genomic_DNA"/>
</dbReference>
<name>A0A6A5ZDM4_9PLEO</name>
<feature type="compositionally biased region" description="Basic residues" evidence="1">
    <location>
        <begin position="241"/>
        <end position="260"/>
    </location>
</feature>
<keyword evidence="3" id="KW-1185">Reference proteome</keyword>
<feature type="region of interest" description="Disordered" evidence="1">
    <location>
        <begin position="124"/>
        <end position="469"/>
    </location>
</feature>
<feature type="region of interest" description="Disordered" evidence="1">
    <location>
        <begin position="36"/>
        <end position="64"/>
    </location>
</feature>
<feature type="compositionally biased region" description="Polar residues" evidence="1">
    <location>
        <begin position="495"/>
        <end position="518"/>
    </location>
</feature>
<feature type="compositionally biased region" description="Low complexity" evidence="1">
    <location>
        <begin position="566"/>
        <end position="578"/>
    </location>
</feature>
<protein>
    <submittedName>
        <fullName evidence="2">Uncharacterized protein</fullName>
    </submittedName>
</protein>
<feature type="compositionally biased region" description="Polar residues" evidence="1">
    <location>
        <begin position="352"/>
        <end position="380"/>
    </location>
</feature>
<feature type="compositionally biased region" description="Polar residues" evidence="1">
    <location>
        <begin position="290"/>
        <end position="300"/>
    </location>
</feature>
<gene>
    <name evidence="2" type="ORF">BDV96DRAFT_630656</name>
</gene>
<feature type="region of interest" description="Disordered" evidence="1">
    <location>
        <begin position="492"/>
        <end position="578"/>
    </location>
</feature>